<evidence type="ECO:0000313" key="4">
    <source>
        <dbReference type="EMBL" id="EPY21343.1"/>
    </source>
</evidence>
<dbReference type="Proteomes" id="UP000015354">
    <property type="component" value="Unassembled WGS sequence"/>
</dbReference>
<protein>
    <recommendedName>
        <fullName evidence="3">Cyclic nucleotide-binding domain-containing protein</fullName>
    </recommendedName>
</protein>
<proteinExistence type="predicted"/>
<evidence type="ECO:0000256" key="1">
    <source>
        <dbReference type="ARBA" id="ARBA00023286"/>
    </source>
</evidence>
<evidence type="ECO:0000313" key="5">
    <source>
        <dbReference type="Proteomes" id="UP000015354"/>
    </source>
</evidence>
<keyword evidence="1" id="KW-1071">Ligand-gated ion channel</keyword>
<dbReference type="InterPro" id="IPR014710">
    <property type="entry name" value="RmlC-like_jellyroll"/>
</dbReference>
<sequence>MFRPEGPSILTNTGSPSPHGARRRRSSRRRFSSIPMDAAGHNGSTIGGAIPLDRLSYINTALEAIPGITLRQYFLPIMQLHRLVARRQRLTRERQAALGPTLAAKRRGDALNAIARALSDAATDLSAAFPVDPKTLVDLLQDKVEAVSYAPGSVLYYPQEPAETLFVYAVVDGGVSVTQYQPQLSRLTALGGERKQYFTSPTETLRLCGGGVAEGALLTHAATAAAAEAEDTVAAAEEGAAPNDRASVSNMTTAIQRGLREASRAVGQPTLQPLRTDLLRAPIVFGAAEALGMAPLKSMSCITATTASSRGEQVLYTDTYRIRACDVHAALLRLVPSAPVTPAPRGQRGRGHASELLVAAHTKALTAHYYPTEVLLRQSWLLQDTPTATIRNLMSFLTPRTYLPGEVIACAHTASNSNTRQLCFLRRGQVSVVDVPPGARQGECQCEAASRLRGRVLEVVGPGTSFGELSVLFGEPRHYVLVAQTVCDMWVVSHTDFNRTMRRDDALRHSLVVKAAALRIKWLGEQRFTATLAAQLRESSELLKPLPDICMRLVQERIQPVVYSPGDLITSTSRKCEEMIFIIQGTVTFISGGGVSYGAGDVLGEGCLLAHRWPIGLAARTMVEGWVLHRDALLDALQRCDLLHESSGNFNSHAPFLLQQIFAPPYPPCETDAVGRQHMPVVGPAPGLLSYVAYGRQVSEIQLRALCMLFRDYVKWEDINYASMSSGE</sequence>
<dbReference type="Gene3D" id="2.60.120.10">
    <property type="entry name" value="Jelly Rolls"/>
    <property type="match status" value="2"/>
</dbReference>
<feature type="compositionally biased region" description="Basic residues" evidence="2">
    <location>
        <begin position="20"/>
        <end position="31"/>
    </location>
</feature>
<feature type="domain" description="Cyclic nucleotide-binding" evidence="3">
    <location>
        <begin position="381"/>
        <end position="509"/>
    </location>
</feature>
<accession>S9TXH3</accession>
<keyword evidence="1" id="KW-0813">Transport</keyword>
<dbReference type="InterPro" id="IPR000595">
    <property type="entry name" value="cNMP-bd_dom"/>
</dbReference>
<dbReference type="PROSITE" id="PS50042">
    <property type="entry name" value="CNMP_BINDING_3"/>
    <property type="match status" value="2"/>
</dbReference>
<organism evidence="4 5">
    <name type="scientific">Strigomonas culicis</name>
    <dbReference type="NCBI Taxonomy" id="28005"/>
    <lineage>
        <taxon>Eukaryota</taxon>
        <taxon>Discoba</taxon>
        <taxon>Euglenozoa</taxon>
        <taxon>Kinetoplastea</taxon>
        <taxon>Metakinetoplastina</taxon>
        <taxon>Trypanosomatida</taxon>
        <taxon>Trypanosomatidae</taxon>
        <taxon>Strigomonadinae</taxon>
        <taxon>Strigomonas</taxon>
    </lineage>
</organism>
<dbReference type="AlphaFoldDB" id="S9TXH3"/>
<dbReference type="SUPFAM" id="SSF51206">
    <property type="entry name" value="cAMP-binding domain-like"/>
    <property type="match status" value="2"/>
</dbReference>
<evidence type="ECO:0000259" key="3">
    <source>
        <dbReference type="PROSITE" id="PS50042"/>
    </source>
</evidence>
<dbReference type="Pfam" id="PF00027">
    <property type="entry name" value="cNMP_binding"/>
    <property type="match status" value="1"/>
</dbReference>
<feature type="non-terminal residue" evidence="4">
    <location>
        <position position="728"/>
    </location>
</feature>
<dbReference type="PANTHER" id="PTHR45638:SF11">
    <property type="entry name" value="CYCLIC NUCLEOTIDE-GATED CATION CHANNEL SUBUNIT A"/>
    <property type="match status" value="1"/>
</dbReference>
<dbReference type="OrthoDB" id="2021138at2759"/>
<comment type="caution">
    <text evidence="4">The sequence shown here is derived from an EMBL/GenBank/DDBJ whole genome shotgun (WGS) entry which is preliminary data.</text>
</comment>
<reference evidence="4 5" key="1">
    <citation type="journal article" date="2013" name="PLoS ONE">
        <title>Predicting the Proteins of Angomonas deanei, Strigomonas culicis and Their Respective Endosymbionts Reveals New Aspects of the Trypanosomatidae Family.</title>
        <authorList>
            <person name="Motta M.C."/>
            <person name="Martins A.C."/>
            <person name="de Souza S.S."/>
            <person name="Catta-Preta C.M."/>
            <person name="Silva R."/>
            <person name="Klein C.C."/>
            <person name="de Almeida L.G."/>
            <person name="de Lima Cunha O."/>
            <person name="Ciapina L.P."/>
            <person name="Brocchi M."/>
            <person name="Colabardini A.C."/>
            <person name="de Araujo Lima B."/>
            <person name="Machado C.R."/>
            <person name="de Almeida Soares C.M."/>
            <person name="Probst C.M."/>
            <person name="de Menezes C.B."/>
            <person name="Thompson C.E."/>
            <person name="Bartholomeu D.C."/>
            <person name="Gradia D.F."/>
            <person name="Pavoni D.P."/>
            <person name="Grisard E.C."/>
            <person name="Fantinatti-Garboggini F."/>
            <person name="Marchini F.K."/>
            <person name="Rodrigues-Luiz G.F."/>
            <person name="Wagner G."/>
            <person name="Goldman G.H."/>
            <person name="Fietto J.L."/>
            <person name="Elias M.C."/>
            <person name="Goldman M.H."/>
            <person name="Sagot M.F."/>
            <person name="Pereira M."/>
            <person name="Stoco P.H."/>
            <person name="de Mendonca-Neto R.P."/>
            <person name="Teixeira S.M."/>
            <person name="Maciel T.E."/>
            <person name="de Oliveira Mendes T.A."/>
            <person name="Urmenyi T.P."/>
            <person name="de Souza W."/>
            <person name="Schenkman S."/>
            <person name="de Vasconcelos A.T."/>
        </authorList>
    </citation>
    <scope>NUCLEOTIDE SEQUENCE [LARGE SCALE GENOMIC DNA]</scope>
</reference>
<evidence type="ECO:0000256" key="2">
    <source>
        <dbReference type="SAM" id="MobiDB-lite"/>
    </source>
</evidence>
<dbReference type="GO" id="GO:0005221">
    <property type="term" value="F:intracellularly cyclic nucleotide-activated monoatomic cation channel activity"/>
    <property type="evidence" value="ECO:0007669"/>
    <property type="project" value="InterPro"/>
</dbReference>
<feature type="domain" description="Cyclic nucleotide-binding" evidence="3">
    <location>
        <begin position="542"/>
        <end position="609"/>
    </location>
</feature>
<gene>
    <name evidence="4" type="ORF">STCU_08586</name>
</gene>
<dbReference type="EMBL" id="ATMH01008586">
    <property type="protein sequence ID" value="EPY21343.1"/>
    <property type="molecule type" value="Genomic_DNA"/>
</dbReference>
<dbReference type="PANTHER" id="PTHR45638">
    <property type="entry name" value="CYCLIC NUCLEOTIDE-GATED CATION CHANNEL SUBUNIT A"/>
    <property type="match status" value="1"/>
</dbReference>
<keyword evidence="1" id="KW-0407">Ion channel</keyword>
<feature type="region of interest" description="Disordered" evidence="2">
    <location>
        <begin position="1"/>
        <end position="39"/>
    </location>
</feature>
<dbReference type="GO" id="GO:0044877">
    <property type="term" value="F:protein-containing complex binding"/>
    <property type="evidence" value="ECO:0007669"/>
    <property type="project" value="TreeGrafter"/>
</dbReference>
<dbReference type="InterPro" id="IPR050866">
    <property type="entry name" value="CNG_cation_channel"/>
</dbReference>
<keyword evidence="1" id="KW-0406">Ion transport</keyword>
<name>S9TXH3_9TRYP</name>
<dbReference type="InterPro" id="IPR018490">
    <property type="entry name" value="cNMP-bd_dom_sf"/>
</dbReference>
<dbReference type="CDD" id="cd00038">
    <property type="entry name" value="CAP_ED"/>
    <property type="match status" value="2"/>
</dbReference>
<dbReference type="SMART" id="SM00100">
    <property type="entry name" value="cNMP"/>
    <property type="match status" value="2"/>
</dbReference>
<keyword evidence="5" id="KW-1185">Reference proteome</keyword>